<name>A0A0D9Y908_9ORYZ</name>
<dbReference type="AlphaFoldDB" id="A0A0D9Y908"/>
<accession>A0A0D9Y908</accession>
<reference evidence="2" key="1">
    <citation type="submission" date="2013-08" db="EMBL/GenBank/DDBJ databases">
        <title>Oryza genome evolution.</title>
        <authorList>
            <person name="Wing R.A."/>
            <person name="Panaud O."/>
            <person name="Oliveira A.C."/>
        </authorList>
    </citation>
    <scope>NUCLEOTIDE SEQUENCE</scope>
</reference>
<proteinExistence type="predicted"/>
<keyword evidence="3" id="KW-1185">Reference proteome</keyword>
<protein>
    <submittedName>
        <fullName evidence="2">Uncharacterized protein</fullName>
    </submittedName>
</protein>
<dbReference type="Gramene" id="OGLUM01G19240.2">
    <property type="protein sequence ID" value="OGLUM01G19240.2"/>
    <property type="gene ID" value="OGLUM01G19240"/>
</dbReference>
<dbReference type="EnsemblPlants" id="OGLUM01G19240.2">
    <property type="protein sequence ID" value="OGLUM01G19240.2"/>
    <property type="gene ID" value="OGLUM01G19240"/>
</dbReference>
<organism evidence="2">
    <name type="scientific">Oryza glumipatula</name>
    <dbReference type="NCBI Taxonomy" id="40148"/>
    <lineage>
        <taxon>Eukaryota</taxon>
        <taxon>Viridiplantae</taxon>
        <taxon>Streptophyta</taxon>
        <taxon>Embryophyta</taxon>
        <taxon>Tracheophyta</taxon>
        <taxon>Spermatophyta</taxon>
        <taxon>Magnoliopsida</taxon>
        <taxon>Liliopsida</taxon>
        <taxon>Poales</taxon>
        <taxon>Poaceae</taxon>
        <taxon>BOP clade</taxon>
        <taxon>Oryzoideae</taxon>
        <taxon>Oryzeae</taxon>
        <taxon>Oryzinae</taxon>
        <taxon>Oryza</taxon>
    </lineage>
</organism>
<reference evidence="2" key="2">
    <citation type="submission" date="2015-04" db="UniProtKB">
        <authorList>
            <consortium name="EnsemblPlants"/>
        </authorList>
    </citation>
    <scope>IDENTIFICATION</scope>
</reference>
<feature type="compositionally biased region" description="Low complexity" evidence="1">
    <location>
        <begin position="61"/>
        <end position="70"/>
    </location>
</feature>
<sequence length="185" mass="19373">MDPVAGFTPPHLDPIVSPPLCRADPSAAATGGADPVTSSPLAWFPLSLRPPPSRTDPPPATTGGTDPAASPTVMMAMDFKRGRCPQQDRLRLLVSITEATDSAEKIYITLELPLIPTHACRRWFTKPKGFCSNGMPGASGYLGSYGGDGGVEFIDNLESTLIGGALTSSTKSLAIFNSIISIVCN</sequence>
<evidence type="ECO:0000313" key="3">
    <source>
        <dbReference type="Proteomes" id="UP000026961"/>
    </source>
</evidence>
<reference evidence="2" key="3">
    <citation type="submission" date="2018-05" db="EMBL/GenBank/DDBJ databases">
        <title>OgluRS3 (Oryza glumaepatula Reference Sequence Version 3).</title>
        <authorList>
            <person name="Zhang J."/>
            <person name="Kudrna D."/>
            <person name="Lee S."/>
            <person name="Talag J."/>
            <person name="Welchert J."/>
            <person name="Wing R.A."/>
        </authorList>
    </citation>
    <scope>NUCLEOTIDE SEQUENCE [LARGE SCALE GENOMIC DNA]</scope>
</reference>
<feature type="compositionally biased region" description="Pro residues" evidence="1">
    <location>
        <begin position="48"/>
        <end position="60"/>
    </location>
</feature>
<feature type="region of interest" description="Disordered" evidence="1">
    <location>
        <begin position="1"/>
        <end position="70"/>
    </location>
</feature>
<evidence type="ECO:0000256" key="1">
    <source>
        <dbReference type="SAM" id="MobiDB-lite"/>
    </source>
</evidence>
<dbReference type="Proteomes" id="UP000026961">
    <property type="component" value="Chromosome 1"/>
</dbReference>
<evidence type="ECO:0000313" key="2">
    <source>
        <dbReference type="EnsemblPlants" id="OGLUM01G19240.2"/>
    </source>
</evidence>